<dbReference type="RefSeq" id="XP_014145766.1">
    <property type="nucleotide sequence ID" value="XM_014290291.1"/>
</dbReference>
<keyword evidence="1" id="KW-0813">Transport</keyword>
<name>A0A0L0F5H7_9EUKA</name>
<proteinExistence type="predicted"/>
<dbReference type="AlphaFoldDB" id="A0A0L0F5H7"/>
<dbReference type="GO" id="GO:0005247">
    <property type="term" value="F:voltage-gated chloride channel activity"/>
    <property type="evidence" value="ECO:0007669"/>
    <property type="project" value="TreeGrafter"/>
</dbReference>
<dbReference type="SUPFAM" id="SSF54631">
    <property type="entry name" value="CBS-domain pair"/>
    <property type="match status" value="1"/>
</dbReference>
<dbReference type="OrthoDB" id="4564at2759"/>
<dbReference type="Proteomes" id="UP000054560">
    <property type="component" value="Unassembled WGS sequence"/>
</dbReference>
<evidence type="ECO:0000256" key="1">
    <source>
        <dbReference type="ARBA" id="ARBA00022448"/>
    </source>
</evidence>
<protein>
    <recommendedName>
        <fullName evidence="6">CBS domain-containing protein</fullName>
    </recommendedName>
</protein>
<dbReference type="Gene3D" id="3.10.580.10">
    <property type="entry name" value="CBS-domain"/>
    <property type="match status" value="1"/>
</dbReference>
<dbReference type="PANTHER" id="PTHR45720:SF10">
    <property type="entry name" value="CHLORIDE CHANNEL PROTEIN 2"/>
    <property type="match status" value="1"/>
</dbReference>
<keyword evidence="2" id="KW-0406">Ion transport</keyword>
<dbReference type="EMBL" id="KQ247981">
    <property type="protein sequence ID" value="KNC71864.1"/>
    <property type="molecule type" value="Genomic_DNA"/>
</dbReference>
<evidence type="ECO:0008006" key="6">
    <source>
        <dbReference type="Google" id="ProtNLM"/>
    </source>
</evidence>
<keyword evidence="3" id="KW-0868">Chloride</keyword>
<keyword evidence="5" id="KW-1185">Reference proteome</keyword>
<dbReference type="PANTHER" id="PTHR45720">
    <property type="entry name" value="CHLORIDE CHANNEL PROTEIN 2"/>
    <property type="match status" value="1"/>
</dbReference>
<organism evidence="4 5">
    <name type="scientific">Sphaeroforma arctica JP610</name>
    <dbReference type="NCBI Taxonomy" id="667725"/>
    <lineage>
        <taxon>Eukaryota</taxon>
        <taxon>Ichthyosporea</taxon>
        <taxon>Ichthyophonida</taxon>
        <taxon>Sphaeroforma</taxon>
    </lineage>
</organism>
<feature type="non-terminal residue" evidence="4">
    <location>
        <position position="169"/>
    </location>
</feature>
<evidence type="ECO:0000313" key="5">
    <source>
        <dbReference type="Proteomes" id="UP000054560"/>
    </source>
</evidence>
<accession>A0A0L0F5H7</accession>
<evidence type="ECO:0000256" key="3">
    <source>
        <dbReference type="ARBA" id="ARBA00023214"/>
    </source>
</evidence>
<gene>
    <name evidence="4" type="ORF">SARC_15591</name>
</gene>
<dbReference type="InterPro" id="IPR046342">
    <property type="entry name" value="CBS_dom_sf"/>
</dbReference>
<dbReference type="InterPro" id="IPR050970">
    <property type="entry name" value="Cl_channel_volt-gated"/>
</dbReference>
<dbReference type="GeneID" id="25916095"/>
<sequence length="169" mass="19051">MIATRLYRSVYNVILQAKKLPFLPGLTFQPGHLAKDVMNSRLGRMERTTNFYQVVGLLRDPENRTLNIFPIVDNHKNNLLVGTITRQSLEQILTQHLNSRGYQPPSEHIAMRSMASLVAQTMFAPIGISFFLQNNVDKVKRSAHPSAFPVLLDDLKGFANHQAEQGAPK</sequence>
<evidence type="ECO:0000256" key="2">
    <source>
        <dbReference type="ARBA" id="ARBA00023065"/>
    </source>
</evidence>
<evidence type="ECO:0000313" key="4">
    <source>
        <dbReference type="EMBL" id="KNC71864.1"/>
    </source>
</evidence>
<reference evidence="4 5" key="1">
    <citation type="submission" date="2011-02" db="EMBL/GenBank/DDBJ databases">
        <title>The Genome Sequence of Sphaeroforma arctica JP610.</title>
        <authorList>
            <consortium name="The Broad Institute Genome Sequencing Platform"/>
            <person name="Russ C."/>
            <person name="Cuomo C."/>
            <person name="Young S.K."/>
            <person name="Zeng Q."/>
            <person name="Gargeya S."/>
            <person name="Alvarado L."/>
            <person name="Berlin A."/>
            <person name="Chapman S.B."/>
            <person name="Chen Z."/>
            <person name="Freedman E."/>
            <person name="Gellesch M."/>
            <person name="Goldberg J."/>
            <person name="Griggs A."/>
            <person name="Gujja S."/>
            <person name="Heilman E."/>
            <person name="Heiman D."/>
            <person name="Howarth C."/>
            <person name="Mehta T."/>
            <person name="Neiman D."/>
            <person name="Pearson M."/>
            <person name="Roberts A."/>
            <person name="Saif S."/>
            <person name="Shea T."/>
            <person name="Shenoy N."/>
            <person name="Sisk P."/>
            <person name="Stolte C."/>
            <person name="Sykes S."/>
            <person name="White J."/>
            <person name="Yandava C."/>
            <person name="Burger G."/>
            <person name="Gray M.W."/>
            <person name="Holland P.W.H."/>
            <person name="King N."/>
            <person name="Lang F.B.F."/>
            <person name="Roger A.J."/>
            <person name="Ruiz-Trillo I."/>
            <person name="Haas B."/>
            <person name="Nusbaum C."/>
            <person name="Birren B."/>
        </authorList>
    </citation>
    <scope>NUCLEOTIDE SEQUENCE [LARGE SCALE GENOMIC DNA]</scope>
    <source>
        <strain evidence="4 5">JP610</strain>
    </source>
</reference>